<keyword evidence="4 5" id="KW-0408">Iron</keyword>
<dbReference type="OrthoDB" id="3366823at2759"/>
<dbReference type="InterPro" id="IPR036396">
    <property type="entry name" value="Cyt_P450_sf"/>
</dbReference>
<evidence type="ECO:0000256" key="4">
    <source>
        <dbReference type="ARBA" id="ARBA00023004"/>
    </source>
</evidence>
<evidence type="ECO:0000313" key="8">
    <source>
        <dbReference type="Proteomes" id="UP000660729"/>
    </source>
</evidence>
<keyword evidence="6" id="KW-0472">Membrane</keyword>
<evidence type="ECO:0000256" key="6">
    <source>
        <dbReference type="SAM" id="Phobius"/>
    </source>
</evidence>
<name>A0A8H6VJ00_9PEZI</name>
<dbReference type="AlphaFoldDB" id="A0A8H6VJ00"/>
<dbReference type="GO" id="GO:0020037">
    <property type="term" value="F:heme binding"/>
    <property type="evidence" value="ECO:0007669"/>
    <property type="project" value="InterPro"/>
</dbReference>
<dbReference type="SUPFAM" id="SSF48264">
    <property type="entry name" value="Cytochrome P450"/>
    <property type="match status" value="1"/>
</dbReference>
<dbReference type="InterPro" id="IPR053007">
    <property type="entry name" value="CYP450_monoxygenase_sec-met"/>
</dbReference>
<dbReference type="Pfam" id="PF00067">
    <property type="entry name" value="p450"/>
    <property type="match status" value="1"/>
</dbReference>
<dbReference type="PANTHER" id="PTHR47582:SF1">
    <property type="entry name" value="P450, PUTATIVE (EUROFUNG)-RELATED"/>
    <property type="match status" value="1"/>
</dbReference>
<protein>
    <submittedName>
        <fullName evidence="7">Cytochrome P450 monooxygenase</fullName>
    </submittedName>
</protein>
<reference evidence="7" key="1">
    <citation type="submission" date="2020-04" db="EMBL/GenBank/DDBJ databases">
        <title>Draft genome resource of the tomato pathogen Pseudocercospora fuligena.</title>
        <authorList>
            <person name="Zaccaron A."/>
        </authorList>
    </citation>
    <scope>NUCLEOTIDE SEQUENCE</scope>
    <source>
        <strain evidence="7">PF001</strain>
    </source>
</reference>
<sequence>MAVPSGLVAALAGVVFAFALYSFLVPKKDPREPPYITSAIPLVGHLLGMAYQGADYFRKLDEQYHQPIYTLPMLTGRMYMICDPSWVNPVYRAHKSLSFHHLVARAMRYIFGMDETAMNIINHNKDGEDGTRSGLLLEGHDMMGAALAPSPDMDATTEAVINEEAKRVNKLAREGATHEIKLWSWIRDNFSMASVDSLYGPDNPYQLHKGLLDDFFLWDKTSMYFMLVPWPSVLIAAAYRARQRVFDAWTEWVKNERYKKSSVFIQKRADINLNRFGFSPEMYAHGEASMNFGALSNTIPSGFWLLTYIFSNSQLLDEVRHEIDKCVSHAESNKRTINLTFLKTRCPLFLSTFREVLRIVASINNARYVLRDTAITNSQTGESYLLRKGSMIQIATNVIHAQTSIWGEDANDFNPRRFLPSYAGPDAKPADPAAPFKDQNGKTHTGALRTFGSGNSICLGRHFAQSEIMALAAIFVAGFEITDRGEESGLTMPDLPAYKVPMGGVLHPTQDPEVDVRRRRGHEKVEWSFEL</sequence>
<keyword evidence="3 5" id="KW-0479">Metal-binding</keyword>
<evidence type="ECO:0000256" key="3">
    <source>
        <dbReference type="ARBA" id="ARBA00022723"/>
    </source>
</evidence>
<keyword evidence="6" id="KW-1133">Transmembrane helix</keyword>
<organism evidence="7 8">
    <name type="scientific">Pseudocercospora fuligena</name>
    <dbReference type="NCBI Taxonomy" id="685502"/>
    <lineage>
        <taxon>Eukaryota</taxon>
        <taxon>Fungi</taxon>
        <taxon>Dikarya</taxon>
        <taxon>Ascomycota</taxon>
        <taxon>Pezizomycotina</taxon>
        <taxon>Dothideomycetes</taxon>
        <taxon>Dothideomycetidae</taxon>
        <taxon>Mycosphaerellales</taxon>
        <taxon>Mycosphaerellaceae</taxon>
        <taxon>Pseudocercospora</taxon>
    </lineage>
</organism>
<dbReference type="Gene3D" id="1.10.630.10">
    <property type="entry name" value="Cytochrome P450"/>
    <property type="match status" value="1"/>
</dbReference>
<comment type="cofactor">
    <cofactor evidence="1 5">
        <name>heme</name>
        <dbReference type="ChEBI" id="CHEBI:30413"/>
    </cofactor>
</comment>
<accession>A0A8H6VJ00</accession>
<proteinExistence type="inferred from homology"/>
<keyword evidence="8" id="KW-1185">Reference proteome</keyword>
<keyword evidence="7" id="KW-0560">Oxidoreductase</keyword>
<comment type="similarity">
    <text evidence="2">Belongs to the cytochrome P450 family.</text>
</comment>
<dbReference type="PANTHER" id="PTHR47582">
    <property type="entry name" value="P450, PUTATIVE (EUROFUNG)-RELATED"/>
    <property type="match status" value="1"/>
</dbReference>
<dbReference type="GO" id="GO:0004497">
    <property type="term" value="F:monooxygenase activity"/>
    <property type="evidence" value="ECO:0007669"/>
    <property type="project" value="UniProtKB-KW"/>
</dbReference>
<evidence type="ECO:0000256" key="5">
    <source>
        <dbReference type="PIRSR" id="PIRSR602403-1"/>
    </source>
</evidence>
<keyword evidence="7" id="KW-0503">Monooxygenase</keyword>
<gene>
    <name evidence="7" type="ORF">HII31_04485</name>
</gene>
<feature type="binding site" description="axial binding residue" evidence="5">
    <location>
        <position position="458"/>
    </location>
    <ligand>
        <name>heme</name>
        <dbReference type="ChEBI" id="CHEBI:30413"/>
    </ligand>
    <ligandPart>
        <name>Fe</name>
        <dbReference type="ChEBI" id="CHEBI:18248"/>
    </ligandPart>
</feature>
<evidence type="ECO:0000313" key="7">
    <source>
        <dbReference type="EMBL" id="KAF7194248.1"/>
    </source>
</evidence>
<dbReference type="GO" id="GO:0016705">
    <property type="term" value="F:oxidoreductase activity, acting on paired donors, with incorporation or reduction of molecular oxygen"/>
    <property type="evidence" value="ECO:0007669"/>
    <property type="project" value="InterPro"/>
</dbReference>
<dbReference type="EMBL" id="JABCIY010000063">
    <property type="protein sequence ID" value="KAF7194248.1"/>
    <property type="molecule type" value="Genomic_DNA"/>
</dbReference>
<dbReference type="InterPro" id="IPR001128">
    <property type="entry name" value="Cyt_P450"/>
</dbReference>
<evidence type="ECO:0000256" key="2">
    <source>
        <dbReference type="ARBA" id="ARBA00010617"/>
    </source>
</evidence>
<evidence type="ECO:0000256" key="1">
    <source>
        <dbReference type="ARBA" id="ARBA00001971"/>
    </source>
</evidence>
<keyword evidence="6" id="KW-0812">Transmembrane</keyword>
<dbReference type="Proteomes" id="UP000660729">
    <property type="component" value="Unassembled WGS sequence"/>
</dbReference>
<comment type="caution">
    <text evidence="7">The sequence shown here is derived from an EMBL/GenBank/DDBJ whole genome shotgun (WGS) entry which is preliminary data.</text>
</comment>
<dbReference type="InterPro" id="IPR002403">
    <property type="entry name" value="Cyt_P450_E_grp-IV"/>
</dbReference>
<keyword evidence="5" id="KW-0349">Heme</keyword>
<dbReference type="PRINTS" id="PR00465">
    <property type="entry name" value="EP450IV"/>
</dbReference>
<feature type="transmembrane region" description="Helical" evidence="6">
    <location>
        <begin position="6"/>
        <end position="24"/>
    </location>
</feature>
<dbReference type="GO" id="GO:0005506">
    <property type="term" value="F:iron ion binding"/>
    <property type="evidence" value="ECO:0007669"/>
    <property type="project" value="InterPro"/>
</dbReference>
<dbReference type="CDD" id="cd11040">
    <property type="entry name" value="CYP7_CYP8-like"/>
    <property type="match status" value="1"/>
</dbReference>